<feature type="modified residue" description="4-aspartylphosphate" evidence="1">
    <location>
        <position position="64"/>
    </location>
</feature>
<name>A0A2U8QUK5_9FLAO</name>
<dbReference type="InterPro" id="IPR011006">
    <property type="entry name" value="CheY-like_superfamily"/>
</dbReference>
<dbReference type="RefSeq" id="WP_109568924.1">
    <property type="nucleotide sequence ID" value="NZ_CP029463.1"/>
</dbReference>
<dbReference type="Gene3D" id="3.40.50.2300">
    <property type="match status" value="1"/>
</dbReference>
<dbReference type="EMBL" id="CP029463">
    <property type="protein sequence ID" value="AWM13556.1"/>
    <property type="molecule type" value="Genomic_DNA"/>
</dbReference>
<dbReference type="GO" id="GO:0000160">
    <property type="term" value="P:phosphorelay signal transduction system"/>
    <property type="evidence" value="ECO:0007669"/>
    <property type="project" value="InterPro"/>
</dbReference>
<dbReference type="OrthoDB" id="651456at2"/>
<reference evidence="3 4" key="1">
    <citation type="submission" date="2018-05" db="EMBL/GenBank/DDBJ databases">
        <title>Flavobacterium sp. MEBiC07310.</title>
        <authorList>
            <person name="Baek K."/>
        </authorList>
    </citation>
    <scope>NUCLEOTIDE SEQUENCE [LARGE SCALE GENOMIC DNA]</scope>
    <source>
        <strain evidence="3 4">MEBiC07310</strain>
    </source>
</reference>
<dbReference type="SMART" id="SM00448">
    <property type="entry name" value="REC"/>
    <property type="match status" value="1"/>
</dbReference>
<dbReference type="KEGG" id="fse:DI487_06580"/>
<sequence length="225" mass="25818">MDKKILNILMIDDHPSMIEGYKSILTFNDLGYGINVTPAYNCQSAYEIITKTEDLYAFDMAFIDLSLPPYEQEKIFSGQDLAMLIKKKFPVIKIMILTSHAEAFTLFDIKRNIEPKGLLVKSDFTADELLNAFESIMENEVYYTKTVEESINELMDNKNAIFLDEHNREIIQLLAKGVLTKNMPNYINLGISAIDKRKAQIKEYFLIKGGTDEDIVREAKNYGFI</sequence>
<keyword evidence="1" id="KW-0597">Phosphoprotein</keyword>
<gene>
    <name evidence="3" type="ORF">DI487_06580</name>
</gene>
<evidence type="ECO:0000313" key="4">
    <source>
        <dbReference type="Proteomes" id="UP000245429"/>
    </source>
</evidence>
<dbReference type="InterPro" id="IPR001789">
    <property type="entry name" value="Sig_transdc_resp-reg_receiver"/>
</dbReference>
<dbReference type="PROSITE" id="PS50110">
    <property type="entry name" value="RESPONSE_REGULATORY"/>
    <property type="match status" value="1"/>
</dbReference>
<evidence type="ECO:0000256" key="1">
    <source>
        <dbReference type="PROSITE-ProRule" id="PRU00169"/>
    </source>
</evidence>
<feature type="domain" description="Response regulatory" evidence="2">
    <location>
        <begin position="7"/>
        <end position="137"/>
    </location>
</feature>
<organism evidence="3 4">
    <name type="scientific">Flavobacterium sediminis</name>
    <dbReference type="NCBI Taxonomy" id="2201181"/>
    <lineage>
        <taxon>Bacteria</taxon>
        <taxon>Pseudomonadati</taxon>
        <taxon>Bacteroidota</taxon>
        <taxon>Flavobacteriia</taxon>
        <taxon>Flavobacteriales</taxon>
        <taxon>Flavobacteriaceae</taxon>
        <taxon>Flavobacterium</taxon>
    </lineage>
</organism>
<proteinExistence type="predicted"/>
<dbReference type="Proteomes" id="UP000245429">
    <property type="component" value="Chromosome"/>
</dbReference>
<dbReference type="Pfam" id="PF00072">
    <property type="entry name" value="Response_reg"/>
    <property type="match status" value="1"/>
</dbReference>
<dbReference type="PANTHER" id="PTHR45566:SF1">
    <property type="entry name" value="HTH-TYPE TRANSCRIPTIONAL REGULATOR YHJB-RELATED"/>
    <property type="match status" value="1"/>
</dbReference>
<dbReference type="InterPro" id="IPR051015">
    <property type="entry name" value="EvgA-like"/>
</dbReference>
<evidence type="ECO:0000259" key="2">
    <source>
        <dbReference type="PROSITE" id="PS50110"/>
    </source>
</evidence>
<evidence type="ECO:0000313" key="3">
    <source>
        <dbReference type="EMBL" id="AWM13556.1"/>
    </source>
</evidence>
<protein>
    <submittedName>
        <fullName evidence="3">DNA-binding response regulator</fullName>
    </submittedName>
</protein>
<dbReference type="SUPFAM" id="SSF52172">
    <property type="entry name" value="CheY-like"/>
    <property type="match status" value="1"/>
</dbReference>
<keyword evidence="4" id="KW-1185">Reference proteome</keyword>
<dbReference type="PANTHER" id="PTHR45566">
    <property type="entry name" value="HTH-TYPE TRANSCRIPTIONAL REGULATOR YHJB-RELATED"/>
    <property type="match status" value="1"/>
</dbReference>
<dbReference type="GO" id="GO:0003677">
    <property type="term" value="F:DNA binding"/>
    <property type="evidence" value="ECO:0007669"/>
    <property type="project" value="UniProtKB-KW"/>
</dbReference>
<accession>A0A2U8QUK5</accession>
<dbReference type="AlphaFoldDB" id="A0A2U8QUK5"/>
<keyword evidence="3" id="KW-0238">DNA-binding</keyword>